<feature type="domain" description="EamA" evidence="2">
    <location>
        <begin position="15"/>
        <end position="147"/>
    </location>
</feature>
<feature type="transmembrane region" description="Helical" evidence="1">
    <location>
        <begin position="78"/>
        <end position="98"/>
    </location>
</feature>
<reference evidence="3 4" key="1">
    <citation type="journal article" date="2014" name="Int. J. Syst. Evol. Microbiol.">
        <title>Complete genome sequence of Corynebacterium casei LMG S-19264T (=DSM 44701T), isolated from a smear-ripened cheese.</title>
        <authorList>
            <consortium name="US DOE Joint Genome Institute (JGI-PGF)"/>
            <person name="Walter F."/>
            <person name="Albersmeier A."/>
            <person name="Kalinowski J."/>
            <person name="Ruckert C."/>
        </authorList>
    </citation>
    <scope>NUCLEOTIDE SEQUENCE [LARGE SCALE GENOMIC DNA]</scope>
    <source>
        <strain evidence="3 4">CGMCC 4.7215</strain>
    </source>
</reference>
<dbReference type="InterPro" id="IPR037185">
    <property type="entry name" value="EmrE-like"/>
</dbReference>
<keyword evidence="1" id="KW-0472">Membrane</keyword>
<organism evidence="3 4">
    <name type="scientific">Halovenus rubra</name>
    <dbReference type="NCBI Taxonomy" id="869890"/>
    <lineage>
        <taxon>Archaea</taxon>
        <taxon>Methanobacteriati</taxon>
        <taxon>Methanobacteriota</taxon>
        <taxon>Stenosarchaea group</taxon>
        <taxon>Halobacteria</taxon>
        <taxon>Halobacteriales</taxon>
        <taxon>Haloarculaceae</taxon>
        <taxon>Halovenus</taxon>
    </lineage>
</organism>
<feature type="transmembrane region" description="Helical" evidence="1">
    <location>
        <begin position="187"/>
        <end position="206"/>
    </location>
</feature>
<evidence type="ECO:0000313" key="3">
    <source>
        <dbReference type="EMBL" id="MFC7126471.1"/>
    </source>
</evidence>
<gene>
    <name evidence="3" type="ORF">ACFQJ7_10555</name>
</gene>
<evidence type="ECO:0000256" key="1">
    <source>
        <dbReference type="SAM" id="Phobius"/>
    </source>
</evidence>
<dbReference type="PROSITE" id="PS51257">
    <property type="entry name" value="PROKAR_LIPOPROTEIN"/>
    <property type="match status" value="1"/>
</dbReference>
<dbReference type="Proteomes" id="UP001596414">
    <property type="component" value="Unassembled WGS sequence"/>
</dbReference>
<dbReference type="SUPFAM" id="SSF103481">
    <property type="entry name" value="Multidrug resistance efflux transporter EmrE"/>
    <property type="match status" value="2"/>
</dbReference>
<feature type="domain" description="EamA" evidence="2">
    <location>
        <begin position="158"/>
        <end position="290"/>
    </location>
</feature>
<dbReference type="Pfam" id="PF00892">
    <property type="entry name" value="EamA"/>
    <property type="match status" value="2"/>
</dbReference>
<feature type="transmembrane region" description="Helical" evidence="1">
    <location>
        <begin position="156"/>
        <end position="175"/>
    </location>
</feature>
<proteinExistence type="predicted"/>
<dbReference type="InterPro" id="IPR000620">
    <property type="entry name" value="EamA_dom"/>
</dbReference>
<dbReference type="RefSeq" id="WP_267636029.1">
    <property type="nucleotide sequence ID" value="NZ_JAODIY010000001.1"/>
</dbReference>
<feature type="transmembrane region" description="Helical" evidence="1">
    <location>
        <begin position="104"/>
        <end position="124"/>
    </location>
</feature>
<name>A0ABD5X9I8_9EURY</name>
<evidence type="ECO:0000259" key="2">
    <source>
        <dbReference type="Pfam" id="PF00892"/>
    </source>
</evidence>
<evidence type="ECO:0000313" key="4">
    <source>
        <dbReference type="Proteomes" id="UP001596414"/>
    </source>
</evidence>
<feature type="transmembrane region" description="Helical" evidence="1">
    <location>
        <begin position="131"/>
        <end position="150"/>
    </location>
</feature>
<accession>A0ABD5X9I8</accession>
<feature type="transmembrane region" description="Helical" evidence="1">
    <location>
        <begin position="250"/>
        <end position="268"/>
    </location>
</feature>
<dbReference type="PANTHER" id="PTHR22911">
    <property type="entry name" value="ACYL-MALONYL CONDENSING ENZYME-RELATED"/>
    <property type="match status" value="1"/>
</dbReference>
<keyword evidence="1" id="KW-1133">Transmembrane helix</keyword>
<comment type="caution">
    <text evidence="3">The sequence shown here is derived from an EMBL/GenBank/DDBJ whole genome shotgun (WGS) entry which is preliminary data.</text>
</comment>
<sequence length="301" mass="31176">MNRLGLASMDRRSVGVVMGLLSAACFGTLAIFGKLAEDVGLATTTLLTFRFILGAGLLWVGLVLSGRAELLGTWDRRVALALGVLYAFFTGFYFWGLLFLSAGLTGLVFYTYPVYVYVLAVWLLDERVSRYKVGALLLALSGVGLILGGGSNAVDFVGIVLVVLAALGLAGYIIGSRAALATADSDAFAGTALVGTALSFLVFSTGSGRLGLPSGLDQWLVVLGIATIGTALPMFLYISALDRIQASHASVLGTAEPLVTVVLGILVLEESPTLLLLVGGALILSGVLIIQADAGAEQNLT</sequence>
<keyword evidence="1" id="KW-0812">Transmembrane</keyword>
<feature type="transmembrane region" description="Helical" evidence="1">
    <location>
        <begin position="218"/>
        <end position="238"/>
    </location>
</feature>
<feature type="transmembrane region" description="Helical" evidence="1">
    <location>
        <begin position="47"/>
        <end position="66"/>
    </location>
</feature>
<dbReference type="EMBL" id="JBHSZQ010000020">
    <property type="protein sequence ID" value="MFC7126471.1"/>
    <property type="molecule type" value="Genomic_DNA"/>
</dbReference>
<feature type="transmembrane region" description="Helical" evidence="1">
    <location>
        <begin position="12"/>
        <end position="35"/>
    </location>
</feature>
<protein>
    <submittedName>
        <fullName evidence="3">DMT family transporter</fullName>
    </submittedName>
</protein>
<dbReference type="AlphaFoldDB" id="A0ABD5X9I8"/>
<feature type="transmembrane region" description="Helical" evidence="1">
    <location>
        <begin position="274"/>
        <end position="292"/>
    </location>
</feature>